<keyword evidence="4" id="KW-1185">Reference proteome</keyword>
<protein>
    <submittedName>
        <fullName evidence="3">IS21-like element ISMbo1 family transposase</fullName>
    </submittedName>
</protein>
<comment type="caution">
    <text evidence="3">The sequence shown here is derived from an EMBL/GenBank/DDBJ whole genome shotgun (WGS) entry which is preliminary data.</text>
</comment>
<dbReference type="InterPro" id="IPR054353">
    <property type="entry name" value="IstA-like_C"/>
</dbReference>
<reference evidence="4" key="1">
    <citation type="journal article" date="2019" name="Int. J. Syst. Evol. Microbiol.">
        <title>The Global Catalogue of Microorganisms (GCM) 10K type strain sequencing project: providing services to taxonomists for standard genome sequencing and annotation.</title>
        <authorList>
            <consortium name="The Broad Institute Genomics Platform"/>
            <consortium name="The Broad Institute Genome Sequencing Center for Infectious Disease"/>
            <person name="Wu L."/>
            <person name="Ma J."/>
        </authorList>
    </citation>
    <scope>NUCLEOTIDE SEQUENCE [LARGE SCALE GENOMIC DNA]</scope>
    <source>
        <strain evidence="4">JCM 15592</strain>
    </source>
</reference>
<dbReference type="Gene3D" id="3.30.420.10">
    <property type="entry name" value="Ribonuclease H-like superfamily/Ribonuclease H"/>
    <property type="match status" value="1"/>
</dbReference>
<dbReference type="InterPro" id="IPR036397">
    <property type="entry name" value="RNaseH_sf"/>
</dbReference>
<organism evidence="3 4">
    <name type="scientific">Nostocoides veronense</name>
    <dbReference type="NCBI Taxonomy" id="330836"/>
    <lineage>
        <taxon>Bacteria</taxon>
        <taxon>Bacillati</taxon>
        <taxon>Actinomycetota</taxon>
        <taxon>Actinomycetes</taxon>
        <taxon>Micrococcales</taxon>
        <taxon>Intrasporangiaceae</taxon>
        <taxon>Nostocoides</taxon>
    </lineage>
</organism>
<dbReference type="Proteomes" id="UP001499938">
    <property type="component" value="Unassembled WGS sequence"/>
</dbReference>
<dbReference type="PANTHER" id="PTHR35004">
    <property type="entry name" value="TRANSPOSASE RV3428C-RELATED"/>
    <property type="match status" value="1"/>
</dbReference>
<evidence type="ECO:0000256" key="1">
    <source>
        <dbReference type="ARBA" id="ARBA00009277"/>
    </source>
</evidence>
<dbReference type="EMBL" id="BAAAPO010000020">
    <property type="protein sequence ID" value="GAA1788317.1"/>
    <property type="molecule type" value="Genomic_DNA"/>
</dbReference>
<dbReference type="PROSITE" id="PS50994">
    <property type="entry name" value="INTEGRASE"/>
    <property type="match status" value="1"/>
</dbReference>
<accession>A0ABP4XMP9</accession>
<gene>
    <name evidence="3" type="primary">istA_1</name>
    <name evidence="3" type="ORF">GCM10009811_11590</name>
</gene>
<name>A0ABP4XMP9_9MICO</name>
<proteinExistence type="inferred from homology"/>
<evidence type="ECO:0000259" key="2">
    <source>
        <dbReference type="PROSITE" id="PS50994"/>
    </source>
</evidence>
<feature type="domain" description="Integrase catalytic" evidence="2">
    <location>
        <begin position="44"/>
        <end position="221"/>
    </location>
</feature>
<dbReference type="Pfam" id="PF22483">
    <property type="entry name" value="Mu-transpos_C_2"/>
    <property type="match status" value="1"/>
</dbReference>
<sequence length="349" mass="39044">MVVTGSTERDWDADVGDGAGRAGRLGRLDPLVPGNVNRVRADHRPIDPADRLSWAAGEATQWDLWSPPHKILLEDGTRTLLPVLVMTCAFSRFMLARMIPTRKSEDLMLGSWEQLNELGAVPRRMIWDNESGIGRRKLTEPAAVFAGTLATKVVLLPPRDPESKGVVERRNGWFETSFMPTRHFESPVDFNDQFTHWLSGANQRTVRATKASPIDLLETDTAAMLPLPPAVLHLGWRSHVRLGRDYYVRIDTNDYSVHPSAIGSRVDVTADLERVRVKHGGRLVAEHERRWARSMTVTDPAHVAAAAVLRRAYQQRDRALLPDPPEAMVRDLADYDRAFGLDTQDGGTL</sequence>
<dbReference type="InterPro" id="IPR001584">
    <property type="entry name" value="Integrase_cat-core"/>
</dbReference>
<dbReference type="InterPro" id="IPR012337">
    <property type="entry name" value="RNaseH-like_sf"/>
</dbReference>
<dbReference type="PANTHER" id="PTHR35004:SF8">
    <property type="entry name" value="TRANSPOSASE RV3428C-RELATED"/>
    <property type="match status" value="1"/>
</dbReference>
<evidence type="ECO:0000313" key="4">
    <source>
        <dbReference type="Proteomes" id="UP001499938"/>
    </source>
</evidence>
<evidence type="ECO:0000313" key="3">
    <source>
        <dbReference type="EMBL" id="GAA1788317.1"/>
    </source>
</evidence>
<comment type="similarity">
    <text evidence="1">Belongs to the transposase IS21/IS408/IS1162 family.</text>
</comment>
<dbReference type="SUPFAM" id="SSF53098">
    <property type="entry name" value="Ribonuclease H-like"/>
    <property type="match status" value="1"/>
</dbReference>
<dbReference type="RefSeq" id="WP_344082443.1">
    <property type="nucleotide sequence ID" value="NZ_BAAAPO010000020.1"/>
</dbReference>